<organism evidence="1">
    <name type="scientific">uncultured Sulfurovum sp</name>
    <dbReference type="NCBI Taxonomy" id="269237"/>
    <lineage>
        <taxon>Bacteria</taxon>
        <taxon>Pseudomonadati</taxon>
        <taxon>Campylobacterota</taxon>
        <taxon>Epsilonproteobacteria</taxon>
        <taxon>Campylobacterales</taxon>
        <taxon>Sulfurovaceae</taxon>
        <taxon>Sulfurovum</taxon>
        <taxon>environmental samples</taxon>
    </lineage>
</organism>
<reference evidence="1" key="1">
    <citation type="submission" date="2020-01" db="EMBL/GenBank/DDBJ databases">
        <authorList>
            <person name="Meier V. D."/>
            <person name="Meier V D."/>
        </authorList>
    </citation>
    <scope>NUCLEOTIDE SEQUENCE</scope>
    <source>
        <strain evidence="1">HLG_WM_MAG_03</strain>
    </source>
</reference>
<dbReference type="EMBL" id="CACVAR010000181">
    <property type="protein sequence ID" value="CAA6808740.1"/>
    <property type="molecule type" value="Genomic_DNA"/>
</dbReference>
<evidence type="ECO:0000313" key="1">
    <source>
        <dbReference type="EMBL" id="CAA6808740.1"/>
    </source>
</evidence>
<name>A0A6S6SN72_9BACT</name>
<proteinExistence type="predicted"/>
<dbReference type="AlphaFoldDB" id="A0A6S6SN72"/>
<sequence length="207" mass="24204">MTKPIRLFSILERFSKHHKVCVKELALLYDVDVKTLQNDFKTICEYFSDNLIKKGDCYYLLSTDSFSELFSTDPQLIKRLLRLLSTVDTVLYDDFMAKNKVLLEKLGYGSSPVYQIENSPYEKLNAHSVKLLETLEEAIVNRTYLTIKHHKPNEKVYVFRECQVLKILYLDDNWYIALNTLGTAHTQHLNGFFHLMRISFISSSLFS</sequence>
<gene>
    <name evidence="1" type="ORF">HELGO_WM39015</name>
</gene>
<accession>A0A6S6SN72</accession>
<protein>
    <submittedName>
        <fullName evidence="1">Probable transcription regulator Cj0571</fullName>
    </submittedName>
</protein>